<protein>
    <submittedName>
        <fullName evidence="1">3668_t:CDS:1</fullName>
    </submittedName>
</protein>
<keyword evidence="2" id="KW-1185">Reference proteome</keyword>
<proteinExistence type="predicted"/>
<sequence length="91" mass="10256">IAISEIPKPNIDLQKSKCYQKISKKMPSHEKTFEETTPQGMSVDLQHESEIFISDLEILNGGASFQVTFKGKGIFKELSSQETFIESMSQD</sequence>
<accession>A0ACA9QWI1</accession>
<feature type="non-terminal residue" evidence="1">
    <location>
        <position position="91"/>
    </location>
</feature>
<organism evidence="1 2">
    <name type="scientific">Cetraspora pellucida</name>
    <dbReference type="NCBI Taxonomy" id="1433469"/>
    <lineage>
        <taxon>Eukaryota</taxon>
        <taxon>Fungi</taxon>
        <taxon>Fungi incertae sedis</taxon>
        <taxon>Mucoromycota</taxon>
        <taxon>Glomeromycotina</taxon>
        <taxon>Glomeromycetes</taxon>
        <taxon>Diversisporales</taxon>
        <taxon>Gigasporaceae</taxon>
        <taxon>Cetraspora</taxon>
    </lineage>
</organism>
<evidence type="ECO:0000313" key="1">
    <source>
        <dbReference type="EMBL" id="CAG8767109.1"/>
    </source>
</evidence>
<feature type="non-terminal residue" evidence="1">
    <location>
        <position position="1"/>
    </location>
</feature>
<reference evidence="1" key="1">
    <citation type="submission" date="2021-06" db="EMBL/GenBank/DDBJ databases">
        <authorList>
            <person name="Kallberg Y."/>
            <person name="Tangrot J."/>
            <person name="Rosling A."/>
        </authorList>
    </citation>
    <scope>NUCLEOTIDE SEQUENCE</scope>
    <source>
        <strain evidence="1">28 12/20/2015</strain>
    </source>
</reference>
<gene>
    <name evidence="1" type="ORF">SPELUC_LOCUS15539</name>
</gene>
<name>A0ACA9QWI1_9GLOM</name>
<dbReference type="Proteomes" id="UP000789366">
    <property type="component" value="Unassembled WGS sequence"/>
</dbReference>
<comment type="caution">
    <text evidence="1">The sequence shown here is derived from an EMBL/GenBank/DDBJ whole genome shotgun (WGS) entry which is preliminary data.</text>
</comment>
<evidence type="ECO:0000313" key="2">
    <source>
        <dbReference type="Proteomes" id="UP000789366"/>
    </source>
</evidence>
<dbReference type="EMBL" id="CAJVPW010051800">
    <property type="protein sequence ID" value="CAG8767109.1"/>
    <property type="molecule type" value="Genomic_DNA"/>
</dbReference>